<keyword evidence="6 13" id="KW-0812">Transmembrane</keyword>
<keyword evidence="11 13" id="KW-0472">Membrane</keyword>
<feature type="transmembrane region" description="Helical" evidence="13">
    <location>
        <begin position="90"/>
        <end position="111"/>
    </location>
</feature>
<proteinExistence type="inferred from homology"/>
<keyword evidence="5" id="KW-0349">Heme</keyword>
<keyword evidence="16" id="KW-1185">Reference proteome</keyword>
<keyword evidence="9 13" id="KW-1133">Transmembrane helix</keyword>
<keyword evidence="4" id="KW-1003">Cell membrane</keyword>
<evidence type="ECO:0000256" key="12">
    <source>
        <dbReference type="ARBA" id="ARBA00037975"/>
    </source>
</evidence>
<evidence type="ECO:0000256" key="6">
    <source>
        <dbReference type="ARBA" id="ARBA00022692"/>
    </source>
</evidence>
<feature type="domain" description="Cytochrome b561 bacterial/Ni-hydrogenase" evidence="14">
    <location>
        <begin position="8"/>
        <end position="176"/>
    </location>
</feature>
<feature type="transmembrane region" description="Helical" evidence="13">
    <location>
        <begin position="145"/>
        <end position="166"/>
    </location>
</feature>
<comment type="caution">
    <text evidence="15">The sequence shown here is derived from an EMBL/GenBank/DDBJ whole genome shotgun (WGS) entry which is preliminary data.</text>
</comment>
<dbReference type="RefSeq" id="WP_191728076.1">
    <property type="nucleotide sequence ID" value="NZ_JACSQJ010000001.1"/>
</dbReference>
<dbReference type="PANTHER" id="PTHR30529:SF1">
    <property type="entry name" value="CYTOCHROME B561 HOMOLOG 2"/>
    <property type="match status" value="1"/>
</dbReference>
<comment type="similarity">
    <text evidence="12">Belongs to the cytochrome b561 family.</text>
</comment>
<evidence type="ECO:0000313" key="15">
    <source>
        <dbReference type="EMBL" id="MBD7986824.1"/>
    </source>
</evidence>
<dbReference type="EMBL" id="JACSQJ010000001">
    <property type="protein sequence ID" value="MBD7986824.1"/>
    <property type="molecule type" value="Genomic_DNA"/>
</dbReference>
<evidence type="ECO:0000259" key="14">
    <source>
        <dbReference type="Pfam" id="PF01292"/>
    </source>
</evidence>
<feature type="transmembrane region" description="Helical" evidence="13">
    <location>
        <begin position="47"/>
        <end position="69"/>
    </location>
</feature>
<keyword evidence="7" id="KW-0479">Metal-binding</keyword>
<evidence type="ECO:0000256" key="13">
    <source>
        <dbReference type="SAM" id="Phobius"/>
    </source>
</evidence>
<evidence type="ECO:0000256" key="10">
    <source>
        <dbReference type="ARBA" id="ARBA00023004"/>
    </source>
</evidence>
<keyword evidence="3" id="KW-0813">Transport</keyword>
<dbReference type="InterPro" id="IPR016174">
    <property type="entry name" value="Di-haem_cyt_TM"/>
</dbReference>
<evidence type="ECO:0000256" key="7">
    <source>
        <dbReference type="ARBA" id="ARBA00022723"/>
    </source>
</evidence>
<evidence type="ECO:0000256" key="3">
    <source>
        <dbReference type="ARBA" id="ARBA00022448"/>
    </source>
</evidence>
<evidence type="ECO:0000256" key="4">
    <source>
        <dbReference type="ARBA" id="ARBA00022475"/>
    </source>
</evidence>
<dbReference type="Proteomes" id="UP000647183">
    <property type="component" value="Unassembled WGS sequence"/>
</dbReference>
<evidence type="ECO:0000256" key="2">
    <source>
        <dbReference type="ARBA" id="ARBA00004651"/>
    </source>
</evidence>
<evidence type="ECO:0000256" key="9">
    <source>
        <dbReference type="ARBA" id="ARBA00022989"/>
    </source>
</evidence>
<sequence length="176" mass="19049">MSRDTRDRYGTVSRLFHWAVALLVFCQALKLFDRIDDGEHWVGQTLVPWHVSIGVLVLLLMVPRIAWALRNRGNRPPAPPPPALGLLARAGHVALYAALLLMPLSGIAIMLGNGYGLSAFGVELVAGGAEIPWLASFGGAVHSPLAWLLVAMVLGHAGMALVHHFAKRDGVLRRML</sequence>
<comment type="cofactor">
    <cofactor evidence="1">
        <name>heme b</name>
        <dbReference type="ChEBI" id="CHEBI:60344"/>
    </cofactor>
</comment>
<keyword evidence="10" id="KW-0408">Iron</keyword>
<name>A0ABR8UGM1_9GAMM</name>
<dbReference type="Pfam" id="PF01292">
    <property type="entry name" value="Ni_hydr_CYTB"/>
    <property type="match status" value="1"/>
</dbReference>
<dbReference type="SUPFAM" id="SSF81342">
    <property type="entry name" value="Transmembrane di-heme cytochromes"/>
    <property type="match status" value="1"/>
</dbReference>
<evidence type="ECO:0000256" key="11">
    <source>
        <dbReference type="ARBA" id="ARBA00023136"/>
    </source>
</evidence>
<evidence type="ECO:0000256" key="8">
    <source>
        <dbReference type="ARBA" id="ARBA00022982"/>
    </source>
</evidence>
<organism evidence="15 16">
    <name type="scientific">Luteimonas colneyensis</name>
    <dbReference type="NCBI Taxonomy" id="2762230"/>
    <lineage>
        <taxon>Bacteria</taxon>
        <taxon>Pseudomonadati</taxon>
        <taxon>Pseudomonadota</taxon>
        <taxon>Gammaproteobacteria</taxon>
        <taxon>Lysobacterales</taxon>
        <taxon>Lysobacteraceae</taxon>
        <taxon>Luteimonas</taxon>
    </lineage>
</organism>
<gene>
    <name evidence="15" type="ORF">H9645_02125</name>
</gene>
<protein>
    <submittedName>
        <fullName evidence="15">Cytochrome b</fullName>
    </submittedName>
</protein>
<dbReference type="Gene3D" id="1.20.950.20">
    <property type="entry name" value="Transmembrane di-heme cytochromes, Chain C"/>
    <property type="match status" value="1"/>
</dbReference>
<comment type="subcellular location">
    <subcellularLocation>
        <location evidence="2">Cell membrane</location>
        <topology evidence="2">Multi-pass membrane protein</topology>
    </subcellularLocation>
</comment>
<evidence type="ECO:0000313" key="16">
    <source>
        <dbReference type="Proteomes" id="UP000647183"/>
    </source>
</evidence>
<evidence type="ECO:0000256" key="5">
    <source>
        <dbReference type="ARBA" id="ARBA00022617"/>
    </source>
</evidence>
<evidence type="ECO:0000256" key="1">
    <source>
        <dbReference type="ARBA" id="ARBA00001970"/>
    </source>
</evidence>
<reference evidence="15 16" key="1">
    <citation type="submission" date="2020-08" db="EMBL/GenBank/DDBJ databases">
        <title>A Genomic Blueprint of the Chicken Gut Microbiome.</title>
        <authorList>
            <person name="Gilroy R."/>
            <person name="Ravi A."/>
            <person name="Getino M."/>
            <person name="Pursley I."/>
            <person name="Horton D.L."/>
            <person name="Alikhan N.-F."/>
            <person name="Baker D."/>
            <person name="Gharbi K."/>
            <person name="Hall N."/>
            <person name="Watson M."/>
            <person name="Adriaenssens E.M."/>
            <person name="Foster-Nyarko E."/>
            <person name="Jarju S."/>
            <person name="Secka A."/>
            <person name="Antonio M."/>
            <person name="Oren A."/>
            <person name="Chaudhuri R."/>
            <person name="La Ragione R.M."/>
            <person name="Hildebrand F."/>
            <person name="Pallen M.J."/>
        </authorList>
    </citation>
    <scope>NUCLEOTIDE SEQUENCE [LARGE SCALE GENOMIC DNA]</scope>
    <source>
        <strain evidence="15 16">Sa2BVA3</strain>
    </source>
</reference>
<accession>A0ABR8UGM1</accession>
<dbReference type="InterPro" id="IPR052168">
    <property type="entry name" value="Cytochrome_b561_oxidase"/>
</dbReference>
<dbReference type="PANTHER" id="PTHR30529">
    <property type="entry name" value="CYTOCHROME B561"/>
    <property type="match status" value="1"/>
</dbReference>
<keyword evidence="8" id="KW-0249">Electron transport</keyword>
<feature type="transmembrane region" description="Helical" evidence="13">
    <location>
        <begin position="12"/>
        <end position="32"/>
    </location>
</feature>
<dbReference type="InterPro" id="IPR011577">
    <property type="entry name" value="Cyt_b561_bac/Ni-Hgenase"/>
</dbReference>